<name>T0KDS2_COLGC</name>
<feature type="compositionally biased region" description="Polar residues" evidence="1">
    <location>
        <begin position="309"/>
        <end position="318"/>
    </location>
</feature>
<feature type="region of interest" description="Disordered" evidence="1">
    <location>
        <begin position="470"/>
        <end position="490"/>
    </location>
</feature>
<dbReference type="OrthoDB" id="4840205at2759"/>
<comment type="caution">
    <text evidence="2">The sequence shown here is derived from an EMBL/GenBank/DDBJ whole genome shotgun (WGS) entry which is preliminary data.</text>
</comment>
<feature type="compositionally biased region" description="Basic and acidic residues" evidence="1">
    <location>
        <begin position="263"/>
        <end position="273"/>
    </location>
</feature>
<accession>T0KDS2</accession>
<organism evidence="2 3">
    <name type="scientific">Colletotrichum gloeosporioides (strain Cg-14)</name>
    <name type="common">Anthracnose fungus</name>
    <name type="synonym">Glomerella cingulata</name>
    <dbReference type="NCBI Taxonomy" id="1237896"/>
    <lineage>
        <taxon>Eukaryota</taxon>
        <taxon>Fungi</taxon>
        <taxon>Dikarya</taxon>
        <taxon>Ascomycota</taxon>
        <taxon>Pezizomycotina</taxon>
        <taxon>Sordariomycetes</taxon>
        <taxon>Hypocreomycetidae</taxon>
        <taxon>Glomerellales</taxon>
        <taxon>Glomerellaceae</taxon>
        <taxon>Colletotrichum</taxon>
        <taxon>Colletotrichum gloeosporioides species complex</taxon>
    </lineage>
</organism>
<dbReference type="EMBL" id="AMYD01001909">
    <property type="protein sequence ID" value="EQB51018.1"/>
    <property type="molecule type" value="Genomic_DNA"/>
</dbReference>
<reference evidence="3" key="1">
    <citation type="journal article" date="2013" name="Mol. Plant Microbe Interact.">
        <title>Global aspects of pacC regulation of pathogenicity genes in Colletotrichum gloeosporioides as revealed by transcriptome analysis.</title>
        <authorList>
            <person name="Alkan N."/>
            <person name="Meng X."/>
            <person name="Friedlander G."/>
            <person name="Reuveni E."/>
            <person name="Sukno S."/>
            <person name="Sherman A."/>
            <person name="Thon M."/>
            <person name="Fluhr R."/>
            <person name="Prusky D."/>
        </authorList>
    </citation>
    <scope>NUCLEOTIDE SEQUENCE [LARGE SCALE GENOMIC DNA]</scope>
    <source>
        <strain evidence="3">Cg-14</strain>
    </source>
</reference>
<feature type="region of interest" description="Disordered" evidence="1">
    <location>
        <begin position="47"/>
        <end position="184"/>
    </location>
</feature>
<dbReference type="AlphaFoldDB" id="T0KDS2"/>
<feature type="compositionally biased region" description="Low complexity" evidence="1">
    <location>
        <begin position="86"/>
        <end position="108"/>
    </location>
</feature>
<evidence type="ECO:0000313" key="3">
    <source>
        <dbReference type="Proteomes" id="UP000015530"/>
    </source>
</evidence>
<evidence type="ECO:0000256" key="1">
    <source>
        <dbReference type="SAM" id="MobiDB-lite"/>
    </source>
</evidence>
<dbReference type="HOGENOM" id="CLU_556679_0_0_1"/>
<evidence type="ECO:0000313" key="2">
    <source>
        <dbReference type="EMBL" id="EQB51018.1"/>
    </source>
</evidence>
<gene>
    <name evidence="2" type="ORF">CGLO_09490</name>
</gene>
<sequence length="490" mass="52718">MPRFILREGASDTFPGSILSEDFTNQASTFCTPPNDPNVTMLSSILRRGPRIRPPKVGDYRSSAFDMEQIEEEEEREFGRYREPTAGSSSNAPASGQSSGQSQQASAGTCQRARDPSPSLNPRVVEVDDLDEETEASSFESLHFPSSPRARSASDDEPLAVSDARTPSSVTVTAGAVSDRRKRSKDELQRAVSLEEDNIVSHETFSSSKAADETNFLGQLAERLGVTHVVASSPQVIEFAGEHILLSIRNSGGPVKLRIENGQKKAETRRTHEGLACTSSLASSSSNTGECATEAESVHEYPAGAADSALSSQPSALHQSPAFDVGPDVSLSGQQVSAPKQVVGEQRTWTNYGQGYRNSSTYTDQRSRSFRYHRKKGGYLGGSRCSHRGSYGSAREATHVGFGGSYGGGNGNDYKVTYGDGYHTEGHYGGGRQVATLREADLKVIISNNDTGHVDLKDTGSDFADAREAIAKEVESKDTESELPTSRRLS</sequence>
<feature type="region of interest" description="Disordered" evidence="1">
    <location>
        <begin position="263"/>
        <end position="330"/>
    </location>
</feature>
<dbReference type="Proteomes" id="UP000015530">
    <property type="component" value="Unassembled WGS sequence"/>
</dbReference>
<feature type="compositionally biased region" description="Basic and acidic residues" evidence="1">
    <location>
        <begin position="470"/>
        <end position="480"/>
    </location>
</feature>
<proteinExistence type="predicted"/>
<protein>
    <submittedName>
        <fullName evidence="2">Uncharacterized protein</fullName>
    </submittedName>
</protein>